<evidence type="ECO:0000256" key="2">
    <source>
        <dbReference type="ARBA" id="ARBA00030114"/>
    </source>
</evidence>
<dbReference type="GO" id="GO:0032266">
    <property type="term" value="F:phosphatidylinositol-3-phosphate binding"/>
    <property type="evidence" value="ECO:0007669"/>
    <property type="project" value="InterPro"/>
</dbReference>
<dbReference type="AlphaFoldDB" id="T1FHY9"/>
<reference evidence="7" key="1">
    <citation type="submission" date="2012-12" db="EMBL/GenBank/DDBJ databases">
        <authorList>
            <person name="Hellsten U."/>
            <person name="Grimwood J."/>
            <person name="Chapman J.A."/>
            <person name="Shapiro H."/>
            <person name="Aerts A."/>
            <person name="Otillar R.P."/>
            <person name="Terry A.Y."/>
            <person name="Boore J.L."/>
            <person name="Simakov O."/>
            <person name="Marletaz F."/>
            <person name="Cho S.-J."/>
            <person name="Edsinger-Gonzales E."/>
            <person name="Havlak P."/>
            <person name="Kuo D.-H."/>
            <person name="Larsson T."/>
            <person name="Lv J."/>
            <person name="Arendt D."/>
            <person name="Savage R."/>
            <person name="Osoegawa K."/>
            <person name="de Jong P."/>
            <person name="Lindberg D.R."/>
            <person name="Seaver E.C."/>
            <person name="Weisblat D.A."/>
            <person name="Putnam N.H."/>
            <person name="Grigoriev I.V."/>
            <person name="Rokhsar D.S."/>
        </authorList>
    </citation>
    <scope>NUCLEOTIDE SEQUENCE</scope>
</reference>
<dbReference type="InterPro" id="IPR021648">
    <property type="entry name" value="GLUE_dom"/>
</dbReference>
<keyword evidence="7" id="KW-1185">Reference proteome</keyword>
<dbReference type="SUPFAM" id="SSF50729">
    <property type="entry name" value="PH domain-like"/>
    <property type="match status" value="1"/>
</dbReference>
<dbReference type="GO" id="GO:0003713">
    <property type="term" value="F:transcription coactivator activity"/>
    <property type="evidence" value="ECO:0000318"/>
    <property type="project" value="GO_Central"/>
</dbReference>
<dbReference type="Gene3D" id="2.30.29.30">
    <property type="entry name" value="Pleckstrin-homology domain (PH domain)/Phosphotyrosine-binding domain (PTB)"/>
    <property type="match status" value="1"/>
</dbReference>
<dbReference type="OrthoDB" id="1259151at2759"/>
<dbReference type="GeneID" id="20208438"/>
<name>T1FHY9_HELRO</name>
<dbReference type="CDD" id="cd13214">
    <property type="entry name" value="PH-GRAM_WBP2"/>
    <property type="match status" value="1"/>
</dbReference>
<feature type="domain" description="GLUE N-terminal" evidence="4">
    <location>
        <begin position="15"/>
        <end position="72"/>
    </location>
</feature>
<dbReference type="GO" id="GO:0031490">
    <property type="term" value="F:chromatin DNA binding"/>
    <property type="evidence" value="ECO:0000318"/>
    <property type="project" value="GO_Central"/>
</dbReference>
<dbReference type="EMBL" id="AMQM01008065">
    <property type="status" value="NOT_ANNOTATED_CDS"/>
    <property type="molecule type" value="Genomic_DNA"/>
</dbReference>
<dbReference type="HOGENOM" id="CLU_057206_1_2_1"/>
<dbReference type="InParanoid" id="T1FHY9"/>
<evidence type="ECO:0000313" key="7">
    <source>
        <dbReference type="Proteomes" id="UP000015101"/>
    </source>
</evidence>
<dbReference type="GO" id="GO:0043130">
    <property type="term" value="F:ubiquitin binding"/>
    <property type="evidence" value="ECO:0007669"/>
    <property type="project" value="InterPro"/>
</dbReference>
<evidence type="ECO:0000259" key="4">
    <source>
        <dbReference type="Pfam" id="PF11605"/>
    </source>
</evidence>
<accession>T1FHY9</accession>
<reference evidence="6" key="3">
    <citation type="submission" date="2015-06" db="UniProtKB">
        <authorList>
            <consortium name="EnsemblMetazoa"/>
        </authorList>
    </citation>
    <scope>IDENTIFICATION</scope>
</reference>
<dbReference type="STRING" id="6412.T1FHY9"/>
<evidence type="ECO:0000256" key="3">
    <source>
        <dbReference type="SAM" id="MobiDB-lite"/>
    </source>
</evidence>
<gene>
    <name evidence="6" type="primary">20208438</name>
    <name evidence="5" type="ORF">HELRODRAFT_182232</name>
</gene>
<dbReference type="GO" id="GO:0005634">
    <property type="term" value="C:nucleus"/>
    <property type="evidence" value="ECO:0000318"/>
    <property type="project" value="GO_Central"/>
</dbReference>
<evidence type="ECO:0000313" key="5">
    <source>
        <dbReference type="EMBL" id="ESN91156.1"/>
    </source>
</evidence>
<dbReference type="eggNOG" id="KOG3294">
    <property type="taxonomic scope" value="Eukaryota"/>
</dbReference>
<dbReference type="Proteomes" id="UP000015101">
    <property type="component" value="Unassembled WGS sequence"/>
</dbReference>
<organism evidence="6 7">
    <name type="scientific">Helobdella robusta</name>
    <name type="common">Californian leech</name>
    <dbReference type="NCBI Taxonomy" id="6412"/>
    <lineage>
        <taxon>Eukaryota</taxon>
        <taxon>Metazoa</taxon>
        <taxon>Spiralia</taxon>
        <taxon>Lophotrochozoa</taxon>
        <taxon>Annelida</taxon>
        <taxon>Clitellata</taxon>
        <taxon>Hirudinea</taxon>
        <taxon>Rhynchobdellida</taxon>
        <taxon>Glossiphoniidae</taxon>
        <taxon>Helobdella</taxon>
    </lineage>
</organism>
<dbReference type="InterPro" id="IPR044852">
    <property type="entry name" value="WBP2-like"/>
</dbReference>
<dbReference type="KEGG" id="hro:HELRODRAFT_182232"/>
<dbReference type="InterPro" id="IPR011993">
    <property type="entry name" value="PH-like_dom_sf"/>
</dbReference>
<dbReference type="CTD" id="20208438"/>
<dbReference type="EMBL" id="KB097717">
    <property type="protein sequence ID" value="ESN91156.1"/>
    <property type="molecule type" value="Genomic_DNA"/>
</dbReference>
<reference evidence="5 7" key="2">
    <citation type="journal article" date="2013" name="Nature">
        <title>Insights into bilaterian evolution from three spiralian genomes.</title>
        <authorList>
            <person name="Simakov O."/>
            <person name="Marletaz F."/>
            <person name="Cho S.J."/>
            <person name="Edsinger-Gonzales E."/>
            <person name="Havlak P."/>
            <person name="Hellsten U."/>
            <person name="Kuo D.H."/>
            <person name="Larsson T."/>
            <person name="Lv J."/>
            <person name="Arendt D."/>
            <person name="Savage R."/>
            <person name="Osoegawa K."/>
            <person name="de Jong P."/>
            <person name="Grimwood J."/>
            <person name="Chapman J.A."/>
            <person name="Shapiro H."/>
            <person name="Aerts A."/>
            <person name="Otillar R.P."/>
            <person name="Terry A.Y."/>
            <person name="Boore J.L."/>
            <person name="Grigoriev I.V."/>
            <person name="Lindberg D.R."/>
            <person name="Seaver E.C."/>
            <person name="Weisblat D.A."/>
            <person name="Putnam N.H."/>
            <person name="Rokhsar D.S."/>
        </authorList>
    </citation>
    <scope>NUCLEOTIDE SEQUENCE</scope>
</reference>
<dbReference type="GO" id="GO:0045893">
    <property type="term" value="P:positive regulation of DNA-templated transcription"/>
    <property type="evidence" value="ECO:0000318"/>
    <property type="project" value="GO_Central"/>
</dbReference>
<sequence>MAVNAAHNESKKKVVIYRDEMIVLYYKEVKLQFDKTKNEFFKNPKTGKLFLTTHRLIFLNERKSDKMISLTMPYLNLKHLDMKQPIFGNNYIVGVIKPDNEDEVWSVSEEFRITINKGGTYELFRMIMDFKRDVAKQAKSDPQENDQPPSPPANKGPTDIFMFYNKYTLPEKERGNLLEMSDQPAPYPSVPMAVQVCVVILSGPAAGAQSNQKVNSAKPFIMEH</sequence>
<dbReference type="PANTHER" id="PTHR31606:SF1">
    <property type="entry name" value="WW DOMAIN BINDING PROTEIN 2, ISOFORM E"/>
    <property type="match status" value="1"/>
</dbReference>
<protein>
    <recommendedName>
        <fullName evidence="1">Vacuolar protein-sorting-associated protein 36</fullName>
    </recommendedName>
    <alternativeName>
        <fullName evidence="2">ESCRT-II complex subunit VPS36</fullName>
    </alternativeName>
</protein>
<feature type="region of interest" description="Disordered" evidence="3">
    <location>
        <begin position="135"/>
        <end position="159"/>
    </location>
</feature>
<proteinExistence type="predicted"/>
<dbReference type="PANTHER" id="PTHR31606">
    <property type="entry name" value="WW DOMAIN BINDING PROTEIN 2, ISOFORM E"/>
    <property type="match status" value="1"/>
</dbReference>
<evidence type="ECO:0000256" key="1">
    <source>
        <dbReference type="ARBA" id="ARBA00017953"/>
    </source>
</evidence>
<dbReference type="EnsemblMetazoa" id="HelroT182232">
    <property type="protein sequence ID" value="HelroP182232"/>
    <property type="gene ID" value="HelroG182232"/>
</dbReference>
<evidence type="ECO:0000313" key="6">
    <source>
        <dbReference type="EnsemblMetazoa" id="HelroP182232"/>
    </source>
</evidence>
<dbReference type="RefSeq" id="XP_009030780.1">
    <property type="nucleotide sequence ID" value="XM_009032532.1"/>
</dbReference>
<dbReference type="Pfam" id="PF11605">
    <property type="entry name" value="Vps36_ESCRT-II"/>
    <property type="match status" value="1"/>
</dbReference>